<evidence type="ECO:0000313" key="1">
    <source>
        <dbReference type="EMBL" id="MBX56479.1"/>
    </source>
</evidence>
<sequence>MKLKNFKNLLIA</sequence>
<name>A0A2P2PPE9_RHIMU</name>
<proteinExistence type="predicted"/>
<accession>A0A2P2PPE9</accession>
<protein>
    <submittedName>
        <fullName evidence="1">Uncharacterized protein</fullName>
    </submittedName>
</protein>
<dbReference type="EMBL" id="GGEC01075995">
    <property type="protein sequence ID" value="MBX56479.1"/>
    <property type="molecule type" value="Transcribed_RNA"/>
</dbReference>
<reference evidence="1" key="1">
    <citation type="submission" date="2018-02" db="EMBL/GenBank/DDBJ databases">
        <title>Rhizophora mucronata_Transcriptome.</title>
        <authorList>
            <person name="Meera S.P."/>
            <person name="Sreeshan A."/>
            <person name="Augustine A."/>
        </authorList>
    </citation>
    <scope>NUCLEOTIDE SEQUENCE</scope>
    <source>
        <tissue evidence="1">Leaf</tissue>
    </source>
</reference>
<organism evidence="1">
    <name type="scientific">Rhizophora mucronata</name>
    <name type="common">Asiatic mangrove</name>
    <dbReference type="NCBI Taxonomy" id="61149"/>
    <lineage>
        <taxon>Eukaryota</taxon>
        <taxon>Viridiplantae</taxon>
        <taxon>Streptophyta</taxon>
        <taxon>Embryophyta</taxon>
        <taxon>Tracheophyta</taxon>
        <taxon>Spermatophyta</taxon>
        <taxon>Magnoliopsida</taxon>
        <taxon>eudicotyledons</taxon>
        <taxon>Gunneridae</taxon>
        <taxon>Pentapetalae</taxon>
        <taxon>rosids</taxon>
        <taxon>fabids</taxon>
        <taxon>Malpighiales</taxon>
        <taxon>Rhizophoraceae</taxon>
        <taxon>Rhizophora</taxon>
    </lineage>
</organism>